<keyword evidence="3 6" id="KW-0812">Transmembrane</keyword>
<dbReference type="KEGG" id="parq:DSM112329_03165"/>
<keyword evidence="4 6" id="KW-1133">Transmembrane helix</keyword>
<feature type="transmembrane region" description="Helical" evidence="6">
    <location>
        <begin position="353"/>
        <end position="374"/>
    </location>
</feature>
<evidence type="ECO:0000256" key="1">
    <source>
        <dbReference type="ARBA" id="ARBA00004651"/>
    </source>
</evidence>
<feature type="transmembrane region" description="Helical" evidence="6">
    <location>
        <begin position="311"/>
        <end position="333"/>
    </location>
</feature>
<organism evidence="7">
    <name type="scientific">Paraconexibacter sp. AEG42_29</name>
    <dbReference type="NCBI Taxonomy" id="2997339"/>
    <lineage>
        <taxon>Bacteria</taxon>
        <taxon>Bacillati</taxon>
        <taxon>Actinomycetota</taxon>
        <taxon>Thermoleophilia</taxon>
        <taxon>Solirubrobacterales</taxon>
        <taxon>Paraconexibacteraceae</taxon>
        <taxon>Paraconexibacter</taxon>
    </lineage>
</organism>
<feature type="transmembrane region" description="Helical" evidence="6">
    <location>
        <begin position="381"/>
        <end position="399"/>
    </location>
</feature>
<evidence type="ECO:0000256" key="2">
    <source>
        <dbReference type="ARBA" id="ARBA00022475"/>
    </source>
</evidence>
<sequence>MPGSPDHSPAARLRAGLQGLRGSDTGTAGALAGASLASNAIQLVFTVAVTRILGTDDYGALAALVSGFLVLFVAGQSLQAAAAREVALGRLGTGAELAATVRGWTRTTLLATVALAVFGVAVSAPLADLVGTPEHRWGAAALPATGALWLLVCVQRGVLQGLHALRPVGISIIWEAGVRLPVGLGLAAVAGVTGAFAASLVCFAAVAIGLARALEHRLGGERPPASSRPLPTLRGLVGNGWMAIVGLLLLAVLQNVDVIIARHQLGHDRAGSYAVAAVAAKSIVWVAVGVGLQLLPQATTRAAAGEDPRPVLFRALGVLVVVALPALLIFAAVPEPLLRTAFGPDTVDAAPALILLGLAMTLLAVAYLTVQFLIALGRIRFLGVLTVIIAAELTVLFGTDLGITAFAAVVAGVQGTAAAALLVLALLAAPSRARADR</sequence>
<feature type="transmembrane region" description="Helical" evidence="6">
    <location>
        <begin position="273"/>
        <end position="295"/>
    </location>
</feature>
<feature type="transmembrane region" description="Helical" evidence="6">
    <location>
        <begin position="139"/>
        <end position="158"/>
    </location>
</feature>
<accession>A0AAU7AXE3</accession>
<protein>
    <recommendedName>
        <fullName evidence="8">Polysaccharide biosynthesis protein</fullName>
    </recommendedName>
</protein>
<gene>
    <name evidence="7" type="ORF">DSM112329_03165</name>
</gene>
<feature type="transmembrane region" description="Helical" evidence="6">
    <location>
        <begin position="232"/>
        <end position="253"/>
    </location>
</feature>
<dbReference type="GO" id="GO:0005886">
    <property type="term" value="C:plasma membrane"/>
    <property type="evidence" value="ECO:0007669"/>
    <property type="project" value="UniProtKB-SubCell"/>
</dbReference>
<dbReference type="PANTHER" id="PTHR30250">
    <property type="entry name" value="PST FAMILY PREDICTED COLANIC ACID TRANSPORTER"/>
    <property type="match status" value="1"/>
</dbReference>
<evidence type="ECO:0000256" key="5">
    <source>
        <dbReference type="ARBA" id="ARBA00023136"/>
    </source>
</evidence>
<dbReference type="EMBL" id="CP114014">
    <property type="protein sequence ID" value="XAY06296.1"/>
    <property type="molecule type" value="Genomic_DNA"/>
</dbReference>
<dbReference type="Pfam" id="PF01943">
    <property type="entry name" value="Polysacc_synt"/>
    <property type="match status" value="1"/>
</dbReference>
<evidence type="ECO:0000256" key="3">
    <source>
        <dbReference type="ARBA" id="ARBA00022692"/>
    </source>
</evidence>
<keyword evidence="5 6" id="KW-0472">Membrane</keyword>
<comment type="subcellular location">
    <subcellularLocation>
        <location evidence="1">Cell membrane</location>
        <topology evidence="1">Multi-pass membrane protein</topology>
    </subcellularLocation>
</comment>
<name>A0AAU7AXE3_9ACTN</name>
<reference evidence="7" key="1">
    <citation type="submission" date="2022-12" db="EMBL/GenBank/DDBJ databases">
        <title>Paraconexibacter alkalitolerans sp. nov. and Baekduia alba sp. nov., isolated from soil and emended description of the genera Paraconexibacter (Chun et al., 2020) and Baekduia (An et al., 2020).</title>
        <authorList>
            <person name="Vieira S."/>
            <person name="Huber K.J."/>
            <person name="Geppert A."/>
            <person name="Wolf J."/>
            <person name="Neumann-Schaal M."/>
            <person name="Muesken M."/>
            <person name="Overmann J."/>
        </authorList>
    </citation>
    <scope>NUCLEOTIDE SEQUENCE</scope>
    <source>
        <strain evidence="7">AEG42_29</strain>
    </source>
</reference>
<evidence type="ECO:0000313" key="7">
    <source>
        <dbReference type="EMBL" id="XAY06296.1"/>
    </source>
</evidence>
<proteinExistence type="predicted"/>
<dbReference type="InterPro" id="IPR050833">
    <property type="entry name" value="Poly_Biosynth_Transport"/>
</dbReference>
<dbReference type="AlphaFoldDB" id="A0AAU7AXE3"/>
<feature type="transmembrane region" description="Helical" evidence="6">
    <location>
        <begin position="28"/>
        <end position="49"/>
    </location>
</feature>
<dbReference type="RefSeq" id="WP_354697532.1">
    <property type="nucleotide sequence ID" value="NZ_CP114014.1"/>
</dbReference>
<dbReference type="PANTHER" id="PTHR30250:SF11">
    <property type="entry name" value="O-ANTIGEN TRANSPORTER-RELATED"/>
    <property type="match status" value="1"/>
</dbReference>
<evidence type="ECO:0000256" key="6">
    <source>
        <dbReference type="SAM" id="Phobius"/>
    </source>
</evidence>
<feature type="transmembrane region" description="Helical" evidence="6">
    <location>
        <begin position="405"/>
        <end position="429"/>
    </location>
</feature>
<feature type="transmembrane region" description="Helical" evidence="6">
    <location>
        <begin position="103"/>
        <end position="127"/>
    </location>
</feature>
<evidence type="ECO:0008006" key="8">
    <source>
        <dbReference type="Google" id="ProtNLM"/>
    </source>
</evidence>
<keyword evidence="2" id="KW-1003">Cell membrane</keyword>
<evidence type="ECO:0000256" key="4">
    <source>
        <dbReference type="ARBA" id="ARBA00022989"/>
    </source>
</evidence>
<dbReference type="InterPro" id="IPR002797">
    <property type="entry name" value="Polysacc_synth"/>
</dbReference>
<feature type="transmembrane region" description="Helical" evidence="6">
    <location>
        <begin position="184"/>
        <end position="211"/>
    </location>
</feature>
<feature type="transmembrane region" description="Helical" evidence="6">
    <location>
        <begin position="61"/>
        <end position="83"/>
    </location>
</feature>